<dbReference type="AlphaFoldDB" id="A0AAD9PV78"/>
<evidence type="ECO:0000313" key="1">
    <source>
        <dbReference type="EMBL" id="KAK2549701.1"/>
    </source>
</evidence>
<accession>A0AAD9PV78</accession>
<proteinExistence type="predicted"/>
<name>A0AAD9PV78_ACRCE</name>
<dbReference type="Proteomes" id="UP001249851">
    <property type="component" value="Unassembled WGS sequence"/>
</dbReference>
<reference evidence="1" key="2">
    <citation type="journal article" date="2023" name="Science">
        <title>Genomic signatures of disease resistance in endangered staghorn corals.</title>
        <authorList>
            <person name="Vollmer S.V."/>
            <person name="Selwyn J.D."/>
            <person name="Despard B.A."/>
            <person name="Roesel C.L."/>
        </authorList>
    </citation>
    <scope>NUCLEOTIDE SEQUENCE</scope>
    <source>
        <strain evidence="1">K2</strain>
    </source>
</reference>
<gene>
    <name evidence="1" type="ORF">P5673_029829</name>
</gene>
<reference evidence="1" key="1">
    <citation type="journal article" date="2023" name="G3 (Bethesda)">
        <title>Whole genome assembly and annotation of the endangered Caribbean coral Acropora cervicornis.</title>
        <authorList>
            <person name="Selwyn J.D."/>
            <person name="Vollmer S.V."/>
        </authorList>
    </citation>
    <scope>NUCLEOTIDE SEQUENCE</scope>
    <source>
        <strain evidence="1">K2</strain>
    </source>
</reference>
<comment type="caution">
    <text evidence="1">The sequence shown here is derived from an EMBL/GenBank/DDBJ whole genome shotgun (WGS) entry which is preliminary data.</text>
</comment>
<dbReference type="EMBL" id="JARQWQ010000122">
    <property type="protein sequence ID" value="KAK2549701.1"/>
    <property type="molecule type" value="Genomic_DNA"/>
</dbReference>
<sequence length="92" mass="10569">MENSALTFLPGTFFQIETKEVQKLKTESLPAEWSQKKYHETDNIKMIPTEVKSDSMVVSWPVNHAWPKMGPRSRFQNDMLQAMLAVGVRDSV</sequence>
<protein>
    <submittedName>
        <fullName evidence="1">Uncharacterized protein</fullName>
    </submittedName>
</protein>
<evidence type="ECO:0000313" key="2">
    <source>
        <dbReference type="Proteomes" id="UP001249851"/>
    </source>
</evidence>
<keyword evidence="2" id="KW-1185">Reference proteome</keyword>
<organism evidence="1 2">
    <name type="scientific">Acropora cervicornis</name>
    <name type="common">Staghorn coral</name>
    <dbReference type="NCBI Taxonomy" id="6130"/>
    <lineage>
        <taxon>Eukaryota</taxon>
        <taxon>Metazoa</taxon>
        <taxon>Cnidaria</taxon>
        <taxon>Anthozoa</taxon>
        <taxon>Hexacorallia</taxon>
        <taxon>Scleractinia</taxon>
        <taxon>Astrocoeniina</taxon>
        <taxon>Acroporidae</taxon>
        <taxon>Acropora</taxon>
    </lineage>
</organism>